<feature type="signal peptide" evidence="3">
    <location>
        <begin position="1"/>
        <end position="22"/>
    </location>
</feature>
<dbReference type="EMBL" id="CP119311">
    <property type="protein sequence ID" value="WEK37127.1"/>
    <property type="molecule type" value="Genomic_DNA"/>
</dbReference>
<evidence type="ECO:0000313" key="6">
    <source>
        <dbReference type="Proteomes" id="UP001220610"/>
    </source>
</evidence>
<dbReference type="InterPro" id="IPR036278">
    <property type="entry name" value="Sialidase_sf"/>
</dbReference>
<evidence type="ECO:0000313" key="5">
    <source>
        <dbReference type="EMBL" id="WEK37127.1"/>
    </source>
</evidence>
<keyword evidence="2" id="KW-0604">Photosystem II</keyword>
<name>A0AAJ5WWZ0_9BACT</name>
<evidence type="ECO:0000256" key="3">
    <source>
        <dbReference type="SAM" id="SignalP"/>
    </source>
</evidence>
<dbReference type="PROSITE" id="PS51257">
    <property type="entry name" value="PROKAR_LIPOPROTEIN"/>
    <property type="match status" value="1"/>
</dbReference>
<dbReference type="Gene3D" id="2.130.10.10">
    <property type="entry name" value="YVTN repeat-like/Quinoprotein amine dehydrogenase"/>
    <property type="match status" value="2"/>
</dbReference>
<keyword evidence="1" id="KW-0602">Photosynthesis</keyword>
<organism evidence="5 6">
    <name type="scientific">Candidatus Pseudobacter hemicellulosilyticus</name>
    <dbReference type="NCBI Taxonomy" id="3121375"/>
    <lineage>
        <taxon>Bacteria</taxon>
        <taxon>Pseudomonadati</taxon>
        <taxon>Bacteroidota</taxon>
        <taxon>Chitinophagia</taxon>
        <taxon>Chitinophagales</taxon>
        <taxon>Chitinophagaceae</taxon>
        <taxon>Pseudobacter</taxon>
    </lineage>
</organism>
<dbReference type="Pfam" id="PF14870">
    <property type="entry name" value="PSII_BNR"/>
    <property type="match status" value="1"/>
</dbReference>
<reference evidence="5" key="1">
    <citation type="submission" date="2023-03" db="EMBL/GenBank/DDBJ databases">
        <title>Andean soil-derived lignocellulolytic bacterial consortium as a source of novel taxa and putative plastic-active enzymes.</title>
        <authorList>
            <person name="Diaz-Garcia L."/>
            <person name="Chuvochina M."/>
            <person name="Feuerriegel G."/>
            <person name="Bunk B."/>
            <person name="Sproer C."/>
            <person name="Streit W.R."/>
            <person name="Rodriguez L.M."/>
            <person name="Overmann J."/>
            <person name="Jimenez D.J."/>
        </authorList>
    </citation>
    <scope>NUCLEOTIDE SEQUENCE</scope>
    <source>
        <strain evidence="5">MAG 7</strain>
    </source>
</reference>
<dbReference type="SUPFAM" id="SSF50939">
    <property type="entry name" value="Sialidases"/>
    <property type="match status" value="1"/>
</dbReference>
<dbReference type="Proteomes" id="UP001220610">
    <property type="component" value="Chromosome"/>
</dbReference>
<keyword evidence="3" id="KW-0732">Signal</keyword>
<feature type="domain" description="Photosynthesis system II assembly factor Ycf48/Hcf136-like" evidence="4">
    <location>
        <begin position="42"/>
        <end position="200"/>
    </location>
</feature>
<feature type="chain" id="PRO_5042596437" evidence="3">
    <location>
        <begin position="23"/>
        <end position="324"/>
    </location>
</feature>
<evidence type="ECO:0000256" key="2">
    <source>
        <dbReference type="ARBA" id="ARBA00023276"/>
    </source>
</evidence>
<dbReference type="GO" id="GO:0009523">
    <property type="term" value="C:photosystem II"/>
    <property type="evidence" value="ECO:0007669"/>
    <property type="project" value="UniProtKB-KW"/>
</dbReference>
<gene>
    <name evidence="5" type="ORF">P0Y53_06405</name>
</gene>
<dbReference type="GO" id="GO:0015979">
    <property type="term" value="P:photosynthesis"/>
    <property type="evidence" value="ECO:0007669"/>
    <property type="project" value="UniProtKB-KW"/>
</dbReference>
<dbReference type="AlphaFoldDB" id="A0AAJ5WWZ0"/>
<protein>
    <submittedName>
        <fullName evidence="5">YCF48-related protein</fullName>
    </submittedName>
</protein>
<dbReference type="PANTHER" id="PTHR47199:SF2">
    <property type="entry name" value="PHOTOSYSTEM II STABILITY_ASSEMBLY FACTOR HCF136, CHLOROPLASTIC"/>
    <property type="match status" value="1"/>
</dbReference>
<dbReference type="InterPro" id="IPR015943">
    <property type="entry name" value="WD40/YVTN_repeat-like_dom_sf"/>
</dbReference>
<sequence length="324" mass="36041">MQPAPLRYFFALSILLAPLLFSCGKDDDTEPPAPVTKDSVGAGWKAITRNENYTFLDLSFQDGAHGFAAGTVVAKTTDSGKTWQKLSLGQADPLARLSFMQFFSKERGYVLDAGVIYKTVDGGNTWTMHKYGTGQANTMFFLNEQTGFASSASGLYRTDDGAATWKQLDVKGRLVPGIFFLDSLNGWIGDMSTIQRTTDGGKTFQSQNVNTGVVFGLVFLDMDNGWAIDVKGRLWKTTDGGLNWQNIHSFKEGNTFGNLHFFDKDNGYVLYGKGIYKIANGGITITKELQLDESQSNLFADFYFTDRDHGWATTYSQLFFRFKR</sequence>
<evidence type="ECO:0000256" key="1">
    <source>
        <dbReference type="ARBA" id="ARBA00022531"/>
    </source>
</evidence>
<proteinExistence type="predicted"/>
<dbReference type="InterPro" id="IPR028203">
    <property type="entry name" value="PSII_CF48-like_dom"/>
</dbReference>
<evidence type="ECO:0000259" key="4">
    <source>
        <dbReference type="Pfam" id="PF14870"/>
    </source>
</evidence>
<accession>A0AAJ5WWZ0</accession>
<dbReference type="CDD" id="cd15482">
    <property type="entry name" value="Sialidase_non-viral"/>
    <property type="match status" value="2"/>
</dbReference>
<dbReference type="PANTHER" id="PTHR47199">
    <property type="entry name" value="PHOTOSYSTEM II STABILITY/ASSEMBLY FACTOR HCF136, CHLOROPLASTIC"/>
    <property type="match status" value="1"/>
</dbReference>